<dbReference type="EMBL" id="PNBA02000012">
    <property type="protein sequence ID" value="KAG6406083.1"/>
    <property type="molecule type" value="Genomic_DNA"/>
</dbReference>
<protein>
    <submittedName>
        <fullName evidence="1">Uncharacterized protein</fullName>
    </submittedName>
</protein>
<accession>A0A8X8X5I7</accession>
<comment type="caution">
    <text evidence="1">The sequence shown here is derived from an EMBL/GenBank/DDBJ whole genome shotgun (WGS) entry which is preliminary data.</text>
</comment>
<evidence type="ECO:0000313" key="1">
    <source>
        <dbReference type="EMBL" id="KAG6406083.1"/>
    </source>
</evidence>
<gene>
    <name evidence="1" type="ORF">SASPL_133680</name>
</gene>
<reference evidence="1" key="2">
    <citation type="submission" date="2020-08" db="EMBL/GenBank/DDBJ databases">
        <title>Plant Genome Project.</title>
        <authorList>
            <person name="Zhang R.-G."/>
        </authorList>
    </citation>
    <scope>NUCLEOTIDE SEQUENCE</scope>
    <source>
        <strain evidence="1">Huo1</strain>
        <tissue evidence="1">Leaf</tissue>
    </source>
</reference>
<reference evidence="1" key="1">
    <citation type="submission" date="2018-01" db="EMBL/GenBank/DDBJ databases">
        <authorList>
            <person name="Mao J.F."/>
        </authorList>
    </citation>
    <scope>NUCLEOTIDE SEQUENCE</scope>
    <source>
        <strain evidence="1">Huo1</strain>
        <tissue evidence="1">Leaf</tissue>
    </source>
</reference>
<proteinExistence type="predicted"/>
<keyword evidence="2" id="KW-1185">Reference proteome</keyword>
<sequence length="77" mass="8817">MANAGLSAKQEKYDKIQKLKQEVYEMVKSRTLKRTVDPLALKISILIVILISSHSLEEDSGPPVEKLYEEVVERYIL</sequence>
<dbReference type="AlphaFoldDB" id="A0A8X8X5I7"/>
<dbReference type="Proteomes" id="UP000298416">
    <property type="component" value="Unassembled WGS sequence"/>
</dbReference>
<evidence type="ECO:0000313" key="2">
    <source>
        <dbReference type="Proteomes" id="UP000298416"/>
    </source>
</evidence>
<name>A0A8X8X5I7_SALSN</name>
<organism evidence="1">
    <name type="scientific">Salvia splendens</name>
    <name type="common">Scarlet sage</name>
    <dbReference type="NCBI Taxonomy" id="180675"/>
    <lineage>
        <taxon>Eukaryota</taxon>
        <taxon>Viridiplantae</taxon>
        <taxon>Streptophyta</taxon>
        <taxon>Embryophyta</taxon>
        <taxon>Tracheophyta</taxon>
        <taxon>Spermatophyta</taxon>
        <taxon>Magnoliopsida</taxon>
        <taxon>eudicotyledons</taxon>
        <taxon>Gunneridae</taxon>
        <taxon>Pentapetalae</taxon>
        <taxon>asterids</taxon>
        <taxon>lamiids</taxon>
        <taxon>Lamiales</taxon>
        <taxon>Lamiaceae</taxon>
        <taxon>Nepetoideae</taxon>
        <taxon>Mentheae</taxon>
        <taxon>Salviinae</taxon>
        <taxon>Salvia</taxon>
        <taxon>Salvia subgen. Calosphace</taxon>
        <taxon>core Calosphace</taxon>
    </lineage>
</organism>